<reference evidence="1" key="1">
    <citation type="submission" date="2023-10" db="EMBL/GenBank/DDBJ databases">
        <authorList>
            <person name="Chen Y."/>
            <person name="Shah S."/>
            <person name="Dougan E. K."/>
            <person name="Thang M."/>
            <person name="Chan C."/>
        </authorList>
    </citation>
    <scope>NUCLEOTIDE SEQUENCE [LARGE SCALE GENOMIC DNA]</scope>
</reference>
<sequence length="171" mass="19084">AAAVPPAPDPRWSAAAAAAADAVLAAEAAQAAANRALARWSPRATAAAEAVMAAELAERRAIDAELRDWKHFVEPPKYGALFGDRFCTDPVQGCYVADCFVEKDRVRHREVDLVYRRAHNIKVVEEDLPFIAWLAGVDRRADEGVVIDNRSWRELYELRQVEKSQWMVEVQ</sequence>
<name>A0ABN9YJJ9_9DINO</name>
<dbReference type="Proteomes" id="UP001189429">
    <property type="component" value="Unassembled WGS sequence"/>
</dbReference>
<protein>
    <submittedName>
        <fullName evidence="1">Uncharacterized protein</fullName>
    </submittedName>
</protein>
<accession>A0ABN9YJJ9</accession>
<evidence type="ECO:0000313" key="2">
    <source>
        <dbReference type="Proteomes" id="UP001189429"/>
    </source>
</evidence>
<proteinExistence type="predicted"/>
<comment type="caution">
    <text evidence="1">The sequence shown here is derived from an EMBL/GenBank/DDBJ whole genome shotgun (WGS) entry which is preliminary data.</text>
</comment>
<keyword evidence="2" id="KW-1185">Reference proteome</keyword>
<gene>
    <name evidence="1" type="ORF">PCOR1329_LOCUS85817</name>
</gene>
<dbReference type="EMBL" id="CAUYUJ010022715">
    <property type="protein sequence ID" value="CAK0912203.1"/>
    <property type="molecule type" value="Genomic_DNA"/>
</dbReference>
<evidence type="ECO:0000313" key="1">
    <source>
        <dbReference type="EMBL" id="CAK0912203.1"/>
    </source>
</evidence>
<feature type="non-terminal residue" evidence="1">
    <location>
        <position position="1"/>
    </location>
</feature>
<organism evidence="1 2">
    <name type="scientific">Prorocentrum cordatum</name>
    <dbReference type="NCBI Taxonomy" id="2364126"/>
    <lineage>
        <taxon>Eukaryota</taxon>
        <taxon>Sar</taxon>
        <taxon>Alveolata</taxon>
        <taxon>Dinophyceae</taxon>
        <taxon>Prorocentrales</taxon>
        <taxon>Prorocentraceae</taxon>
        <taxon>Prorocentrum</taxon>
    </lineage>
</organism>